<proteinExistence type="predicted"/>
<accession>A0A427BN50</accession>
<organism evidence="1 2">
    <name type="scientific">Empedobacter falsenii</name>
    <dbReference type="NCBI Taxonomy" id="343874"/>
    <lineage>
        <taxon>Bacteria</taxon>
        <taxon>Pseudomonadati</taxon>
        <taxon>Bacteroidota</taxon>
        <taxon>Flavobacteriia</taxon>
        <taxon>Flavobacteriales</taxon>
        <taxon>Weeksellaceae</taxon>
        <taxon>Empedobacter</taxon>
    </lineage>
</organism>
<dbReference type="Proteomes" id="UP000267844">
    <property type="component" value="Unassembled WGS sequence"/>
</dbReference>
<evidence type="ECO:0000313" key="2">
    <source>
        <dbReference type="Proteomes" id="UP000267844"/>
    </source>
</evidence>
<dbReference type="EMBL" id="RHPO01000019">
    <property type="protein sequence ID" value="RRT91050.1"/>
    <property type="molecule type" value="Genomic_DNA"/>
</dbReference>
<gene>
    <name evidence="1" type="ORF">EGI89_09555</name>
</gene>
<protein>
    <submittedName>
        <fullName evidence="1">Uncharacterized protein</fullName>
    </submittedName>
</protein>
<evidence type="ECO:0000313" key="1">
    <source>
        <dbReference type="EMBL" id="RRT91050.1"/>
    </source>
</evidence>
<name>A0A427BN50_9FLAO</name>
<sequence>MKNLYIFLLFILFVQCEQPSNQSAKGWEKKNEIKSDSVFKDKETEEAIKQVIDIAERNNVRFSSIIIYFAGNRLYVFPTIAQQNCLFTPRYESNYEYNNRDYYFVFYQDEEMIKEFVELKDMTYYKLDIKPTICDHINYTFRFDWDEEYAKYQLFAVSKYQDIILEEDSKYFPFLEVIEPEPFIHPNDVK</sequence>
<comment type="caution">
    <text evidence="1">The sequence shown here is derived from an EMBL/GenBank/DDBJ whole genome shotgun (WGS) entry which is preliminary data.</text>
</comment>
<dbReference type="RefSeq" id="WP_125350031.1">
    <property type="nucleotide sequence ID" value="NZ_RHPN01000019.1"/>
</dbReference>
<dbReference type="AlphaFoldDB" id="A0A427BN50"/>
<reference evidence="1 2" key="1">
    <citation type="submission" date="2018-10" db="EMBL/GenBank/DDBJ databases">
        <title>Transmission dynamics of multidrug resistant bacteria on intensive care unit surfaces.</title>
        <authorList>
            <person name="D'Souza A.W."/>
            <person name="Potter R.F."/>
            <person name="Wallace M."/>
            <person name="Shupe A."/>
            <person name="Patel S."/>
            <person name="Sun S."/>
            <person name="Gul D."/>
            <person name="Kwon J.H."/>
            <person name="Andleeb S."/>
            <person name="Burnham C.-A.D."/>
            <person name="Dantas G."/>
        </authorList>
    </citation>
    <scope>NUCLEOTIDE SEQUENCE [LARGE SCALE GENOMIC DNA]</scope>
    <source>
        <strain evidence="1 2">WF_348</strain>
    </source>
</reference>